<dbReference type="Proteomes" id="UP001496627">
    <property type="component" value="Unassembled WGS sequence"/>
</dbReference>
<dbReference type="NCBIfam" id="NF007980">
    <property type="entry name" value="PRK10707.1"/>
    <property type="match status" value="1"/>
</dbReference>
<dbReference type="InterPro" id="IPR045121">
    <property type="entry name" value="CoAse"/>
</dbReference>
<evidence type="ECO:0000256" key="4">
    <source>
        <dbReference type="ARBA" id="ARBA00022801"/>
    </source>
</evidence>
<evidence type="ECO:0000256" key="6">
    <source>
        <dbReference type="ARBA" id="ARBA00023211"/>
    </source>
</evidence>
<dbReference type="PANTHER" id="PTHR12992">
    <property type="entry name" value="NUDIX HYDROLASE"/>
    <property type="match status" value="1"/>
</dbReference>
<protein>
    <submittedName>
        <fullName evidence="8">CoA pyrophosphatase</fullName>
    </submittedName>
</protein>
<name>A0ABV0LZW0_9HYPH</name>
<dbReference type="SUPFAM" id="SSF55811">
    <property type="entry name" value="Nudix"/>
    <property type="match status" value="1"/>
</dbReference>
<dbReference type="EMBL" id="JBEAAL010000005">
    <property type="protein sequence ID" value="MEQ1405137.1"/>
    <property type="molecule type" value="Genomic_DNA"/>
</dbReference>
<accession>A0ABV0LZW0</accession>
<keyword evidence="9" id="KW-1185">Reference proteome</keyword>
<evidence type="ECO:0000259" key="7">
    <source>
        <dbReference type="PROSITE" id="PS51462"/>
    </source>
</evidence>
<gene>
    <name evidence="8" type="ORF">ABK249_09360</name>
</gene>
<keyword evidence="5" id="KW-0460">Magnesium</keyword>
<feature type="domain" description="Nudix hydrolase" evidence="7">
    <location>
        <begin position="55"/>
        <end position="186"/>
    </location>
</feature>
<dbReference type="InterPro" id="IPR000086">
    <property type="entry name" value="NUDIX_hydrolase_dom"/>
</dbReference>
<proteinExistence type="predicted"/>
<evidence type="ECO:0000256" key="5">
    <source>
        <dbReference type="ARBA" id="ARBA00022842"/>
    </source>
</evidence>
<evidence type="ECO:0000256" key="2">
    <source>
        <dbReference type="ARBA" id="ARBA00001946"/>
    </source>
</evidence>
<dbReference type="InterPro" id="IPR015797">
    <property type="entry name" value="NUDIX_hydrolase-like_dom_sf"/>
</dbReference>
<dbReference type="Pfam" id="PF00293">
    <property type="entry name" value="NUDIX"/>
    <property type="match status" value="1"/>
</dbReference>
<dbReference type="PROSITE" id="PS51462">
    <property type="entry name" value="NUDIX"/>
    <property type="match status" value="1"/>
</dbReference>
<keyword evidence="4" id="KW-0378">Hydrolase</keyword>
<reference evidence="8 9" key="1">
    <citation type="submission" date="2024-05" db="EMBL/GenBank/DDBJ databases">
        <title>Neorhizobium sp. Rsf11, a plant growth promoting and heavy metal resistant PAH-degrader.</title>
        <authorList>
            <person name="Golubev S.N."/>
            <person name="Muratova A.Y."/>
            <person name="Markelova M.I."/>
        </authorList>
    </citation>
    <scope>NUCLEOTIDE SEQUENCE [LARGE SCALE GENOMIC DNA]</scope>
    <source>
        <strain evidence="8 9">Rsf11</strain>
    </source>
</reference>
<evidence type="ECO:0000313" key="8">
    <source>
        <dbReference type="EMBL" id="MEQ1405137.1"/>
    </source>
</evidence>
<dbReference type="CDD" id="cd03426">
    <property type="entry name" value="NUDIX_CoAse_Nudt7"/>
    <property type="match status" value="1"/>
</dbReference>
<keyword evidence="3" id="KW-0479">Metal-binding</keyword>
<comment type="caution">
    <text evidence="8">The sequence shown here is derived from an EMBL/GenBank/DDBJ whole genome shotgun (WGS) entry which is preliminary data.</text>
</comment>
<evidence type="ECO:0000313" key="9">
    <source>
        <dbReference type="Proteomes" id="UP001496627"/>
    </source>
</evidence>
<comment type="cofactor">
    <cofactor evidence="1">
        <name>Mn(2+)</name>
        <dbReference type="ChEBI" id="CHEBI:29035"/>
    </cofactor>
</comment>
<evidence type="ECO:0000256" key="1">
    <source>
        <dbReference type="ARBA" id="ARBA00001936"/>
    </source>
</evidence>
<organism evidence="8 9">
    <name type="scientific">Neorhizobium phenanthreniclasticum</name>
    <dbReference type="NCBI Taxonomy" id="3157917"/>
    <lineage>
        <taxon>Bacteria</taxon>
        <taxon>Pseudomonadati</taxon>
        <taxon>Pseudomonadota</taxon>
        <taxon>Alphaproteobacteria</taxon>
        <taxon>Hyphomicrobiales</taxon>
        <taxon>Rhizobiaceae</taxon>
        <taxon>Rhizobium/Agrobacterium group</taxon>
        <taxon>Neorhizobium</taxon>
    </lineage>
</organism>
<dbReference type="Gene3D" id="3.90.79.10">
    <property type="entry name" value="Nucleoside Triphosphate Pyrophosphohydrolase"/>
    <property type="match status" value="1"/>
</dbReference>
<comment type="cofactor">
    <cofactor evidence="2">
        <name>Mg(2+)</name>
        <dbReference type="ChEBI" id="CHEBI:18420"/>
    </cofactor>
</comment>
<keyword evidence="6" id="KW-0464">Manganese</keyword>
<dbReference type="PANTHER" id="PTHR12992:SF11">
    <property type="entry name" value="MITOCHONDRIAL COENZYME A DIPHOSPHATASE NUDT8"/>
    <property type="match status" value="1"/>
</dbReference>
<evidence type="ECO:0000256" key="3">
    <source>
        <dbReference type="ARBA" id="ARBA00022723"/>
    </source>
</evidence>
<sequence length="217" mass="24552">MGRVITMKEYPLYSAGEFRRRALNQNGGPIDHAWRDHGDHLLNPTLVDLAAELKLKDAAVLVPVVDDGDEAHVILTQRTSNLRKHSGQIAFPGGAIDPEDISPEQAALREAEEEIGLDRSFVEPLSRLPTYYAATGFRITPVLSVVRRGFELKPNPAEVDDVFEVPLSFLMNEANHQRGSREWNGTERHFYLMPYEERNIWGITAGILRTLYERLYA</sequence>